<organism evidence="3 4">
    <name type="scientific">Adineta ricciae</name>
    <name type="common">Rotifer</name>
    <dbReference type="NCBI Taxonomy" id="249248"/>
    <lineage>
        <taxon>Eukaryota</taxon>
        <taxon>Metazoa</taxon>
        <taxon>Spiralia</taxon>
        <taxon>Gnathifera</taxon>
        <taxon>Rotifera</taxon>
        <taxon>Eurotatoria</taxon>
        <taxon>Bdelloidea</taxon>
        <taxon>Adinetida</taxon>
        <taxon>Adinetidae</taxon>
        <taxon>Adineta</taxon>
    </lineage>
</organism>
<dbReference type="AlphaFoldDB" id="A0A814GYU1"/>
<comment type="caution">
    <text evidence="3">The sequence shown here is derived from an EMBL/GenBank/DDBJ whole genome shotgun (WGS) entry which is preliminary data.</text>
</comment>
<keyword evidence="1" id="KW-1133">Transmembrane helix</keyword>
<accession>A0A814GYU1</accession>
<reference evidence="3" key="1">
    <citation type="submission" date="2021-02" db="EMBL/GenBank/DDBJ databases">
        <authorList>
            <person name="Nowell W R."/>
        </authorList>
    </citation>
    <scope>NUCLEOTIDE SEQUENCE</scope>
</reference>
<protein>
    <submittedName>
        <fullName evidence="3">Uncharacterized protein</fullName>
    </submittedName>
</protein>
<proteinExistence type="predicted"/>
<dbReference type="Proteomes" id="UP000663852">
    <property type="component" value="Unassembled WGS sequence"/>
</dbReference>
<keyword evidence="1" id="KW-0472">Membrane</keyword>
<dbReference type="EMBL" id="CAJNOJ010000009">
    <property type="protein sequence ID" value="CAF0774703.1"/>
    <property type="molecule type" value="Genomic_DNA"/>
</dbReference>
<evidence type="ECO:0000313" key="4">
    <source>
        <dbReference type="Proteomes" id="UP000663828"/>
    </source>
</evidence>
<evidence type="ECO:0000256" key="1">
    <source>
        <dbReference type="SAM" id="Phobius"/>
    </source>
</evidence>
<sequence length="209" mass="25197">MIFSKTKKRQQHDPFHRTSLLVRFSSKHRLKANAYLYEEPLKRKSRAQHLVKNISRTYNSLCLAATFIFRLFAQIDRFTREIFLFIEKLIQIIRVIYGWIQMLRSILSAIHLIVSRLMILISSIHRLFQLLTLLFQPFSNGQFKNAVRSFSCFLFHYYSSNGACYTLHARTRHIVRTVRQRWRRKCADVDNEEEEEIFHDAISDEYEWF</sequence>
<keyword evidence="1" id="KW-0812">Transmembrane</keyword>
<dbReference type="OrthoDB" id="10051016at2759"/>
<gene>
    <name evidence="2" type="ORF">EDS130_LOCUS3507</name>
    <name evidence="3" type="ORF">XAT740_LOCUS13316</name>
</gene>
<feature type="transmembrane region" description="Helical" evidence="1">
    <location>
        <begin position="106"/>
        <end position="128"/>
    </location>
</feature>
<dbReference type="EMBL" id="CAJNOR010000770">
    <property type="protein sequence ID" value="CAF1003178.1"/>
    <property type="molecule type" value="Genomic_DNA"/>
</dbReference>
<name>A0A814GYU1_ADIRI</name>
<keyword evidence="4" id="KW-1185">Reference proteome</keyword>
<evidence type="ECO:0000313" key="2">
    <source>
        <dbReference type="EMBL" id="CAF0774703.1"/>
    </source>
</evidence>
<evidence type="ECO:0000313" key="3">
    <source>
        <dbReference type="EMBL" id="CAF1003178.1"/>
    </source>
</evidence>
<dbReference type="Proteomes" id="UP000663828">
    <property type="component" value="Unassembled WGS sequence"/>
</dbReference>